<comment type="subcellular location">
    <subcellularLocation>
        <location evidence="2">Cytoplasm</location>
    </subcellularLocation>
    <subcellularLocation>
        <location evidence="1">Membrane</location>
        <topology evidence="1">Peripheral membrane protein</topology>
    </subcellularLocation>
</comment>
<feature type="compositionally biased region" description="Low complexity" evidence="7">
    <location>
        <begin position="344"/>
        <end position="354"/>
    </location>
</feature>
<dbReference type="GO" id="GO:0005543">
    <property type="term" value="F:phospholipid binding"/>
    <property type="evidence" value="ECO:0007669"/>
    <property type="project" value="TreeGrafter"/>
</dbReference>
<feature type="region of interest" description="Disordered" evidence="7">
    <location>
        <begin position="397"/>
        <end position="424"/>
    </location>
</feature>
<dbReference type="GO" id="GO:0005768">
    <property type="term" value="C:endosome"/>
    <property type="evidence" value="ECO:0007669"/>
    <property type="project" value="TreeGrafter"/>
</dbReference>
<feature type="compositionally biased region" description="Polar residues" evidence="7">
    <location>
        <begin position="355"/>
        <end position="375"/>
    </location>
</feature>
<dbReference type="PROSITE" id="PS50330">
    <property type="entry name" value="UIM"/>
    <property type="match status" value="1"/>
</dbReference>
<dbReference type="Proteomes" id="UP000095009">
    <property type="component" value="Unassembled WGS sequence"/>
</dbReference>
<dbReference type="PANTHER" id="PTHR12276:SF110">
    <property type="entry name" value="EPSIN-1-RELATED"/>
    <property type="match status" value="1"/>
</dbReference>
<dbReference type="SMART" id="SM00726">
    <property type="entry name" value="UIM"/>
    <property type="match status" value="2"/>
</dbReference>
<keyword evidence="6" id="KW-0446">Lipid-binding</keyword>
<evidence type="ECO:0000313" key="10">
    <source>
        <dbReference type="Proteomes" id="UP000095009"/>
    </source>
</evidence>
<evidence type="ECO:0000256" key="7">
    <source>
        <dbReference type="SAM" id="MobiDB-lite"/>
    </source>
</evidence>
<evidence type="ECO:0000256" key="4">
    <source>
        <dbReference type="ARBA" id="ARBA00022490"/>
    </source>
</evidence>
<evidence type="ECO:0000256" key="1">
    <source>
        <dbReference type="ARBA" id="ARBA00004170"/>
    </source>
</evidence>
<proteinExistence type="inferred from homology"/>
<dbReference type="PROSITE" id="PS50942">
    <property type="entry name" value="ENTH"/>
    <property type="match status" value="1"/>
</dbReference>
<evidence type="ECO:0000256" key="2">
    <source>
        <dbReference type="ARBA" id="ARBA00004496"/>
    </source>
</evidence>
<feature type="region of interest" description="Disordered" evidence="7">
    <location>
        <begin position="344"/>
        <end position="375"/>
    </location>
</feature>
<dbReference type="FunFam" id="1.25.40.90:FF:000006">
    <property type="entry name" value="Clathrin interactor 1"/>
    <property type="match status" value="1"/>
</dbReference>
<dbReference type="EMBL" id="KV454409">
    <property type="protein sequence ID" value="ODQ65752.1"/>
    <property type="molecule type" value="Genomic_DNA"/>
</dbReference>
<dbReference type="InterPro" id="IPR013809">
    <property type="entry name" value="ENTH"/>
</dbReference>
<dbReference type="GO" id="GO:0030276">
    <property type="term" value="F:clathrin binding"/>
    <property type="evidence" value="ECO:0007669"/>
    <property type="project" value="TreeGrafter"/>
</dbReference>
<protein>
    <submittedName>
        <fullName evidence="9">ENTH-domain-containing protein</fullName>
    </submittedName>
</protein>
<evidence type="ECO:0000256" key="6">
    <source>
        <dbReference type="ARBA" id="ARBA00023121"/>
    </source>
</evidence>
<dbReference type="Pfam" id="PF01417">
    <property type="entry name" value="ENTH"/>
    <property type="match status" value="1"/>
</dbReference>
<organism evidence="9 10">
    <name type="scientific">Nadsonia fulvescens var. elongata DSM 6958</name>
    <dbReference type="NCBI Taxonomy" id="857566"/>
    <lineage>
        <taxon>Eukaryota</taxon>
        <taxon>Fungi</taxon>
        <taxon>Dikarya</taxon>
        <taxon>Ascomycota</taxon>
        <taxon>Saccharomycotina</taxon>
        <taxon>Dipodascomycetes</taxon>
        <taxon>Dipodascales</taxon>
        <taxon>Dipodascales incertae sedis</taxon>
        <taxon>Nadsonia</taxon>
    </lineage>
</organism>
<dbReference type="InterPro" id="IPR003903">
    <property type="entry name" value="UIM_dom"/>
</dbReference>
<feature type="compositionally biased region" description="Low complexity" evidence="7">
    <location>
        <begin position="504"/>
        <end position="545"/>
    </location>
</feature>
<evidence type="ECO:0000313" key="9">
    <source>
        <dbReference type="EMBL" id="ODQ65752.1"/>
    </source>
</evidence>
<evidence type="ECO:0000256" key="5">
    <source>
        <dbReference type="ARBA" id="ARBA00022553"/>
    </source>
</evidence>
<dbReference type="GO" id="GO:0005886">
    <property type="term" value="C:plasma membrane"/>
    <property type="evidence" value="ECO:0007669"/>
    <property type="project" value="TreeGrafter"/>
</dbReference>
<feature type="compositionally biased region" description="Polar residues" evidence="7">
    <location>
        <begin position="397"/>
        <end position="416"/>
    </location>
</feature>
<reference evidence="9 10" key="1">
    <citation type="journal article" date="2016" name="Proc. Natl. Acad. Sci. U.S.A.">
        <title>Comparative genomics of biotechnologically important yeasts.</title>
        <authorList>
            <person name="Riley R."/>
            <person name="Haridas S."/>
            <person name="Wolfe K.H."/>
            <person name="Lopes M.R."/>
            <person name="Hittinger C.T."/>
            <person name="Goeker M."/>
            <person name="Salamov A.A."/>
            <person name="Wisecaver J.H."/>
            <person name="Long T.M."/>
            <person name="Calvey C.H."/>
            <person name="Aerts A.L."/>
            <person name="Barry K.W."/>
            <person name="Choi C."/>
            <person name="Clum A."/>
            <person name="Coughlan A.Y."/>
            <person name="Deshpande S."/>
            <person name="Douglass A.P."/>
            <person name="Hanson S.J."/>
            <person name="Klenk H.-P."/>
            <person name="LaButti K.M."/>
            <person name="Lapidus A."/>
            <person name="Lindquist E.A."/>
            <person name="Lipzen A.M."/>
            <person name="Meier-Kolthoff J.P."/>
            <person name="Ohm R.A."/>
            <person name="Otillar R.P."/>
            <person name="Pangilinan J.L."/>
            <person name="Peng Y."/>
            <person name="Rokas A."/>
            <person name="Rosa C.A."/>
            <person name="Scheuner C."/>
            <person name="Sibirny A.A."/>
            <person name="Slot J.C."/>
            <person name="Stielow J.B."/>
            <person name="Sun H."/>
            <person name="Kurtzman C.P."/>
            <person name="Blackwell M."/>
            <person name="Grigoriev I.V."/>
            <person name="Jeffries T.W."/>
        </authorList>
    </citation>
    <scope>NUCLEOTIDE SEQUENCE [LARGE SCALE GENOMIC DNA]</scope>
    <source>
        <strain evidence="9 10">DSM 6958</strain>
    </source>
</reference>
<gene>
    <name evidence="9" type="ORF">NADFUDRAFT_82728</name>
</gene>
<dbReference type="SUPFAM" id="SSF48464">
    <property type="entry name" value="ENTH/VHS domain"/>
    <property type="match status" value="1"/>
</dbReference>
<feature type="compositionally biased region" description="Polar residues" evidence="7">
    <location>
        <begin position="468"/>
        <end position="497"/>
    </location>
</feature>
<keyword evidence="5" id="KW-0597">Phosphoprotein</keyword>
<keyword evidence="4" id="KW-0963">Cytoplasm</keyword>
<dbReference type="PANTHER" id="PTHR12276">
    <property type="entry name" value="EPSIN/ENT-RELATED"/>
    <property type="match status" value="1"/>
</dbReference>
<dbReference type="SMART" id="SM00273">
    <property type="entry name" value="ENTH"/>
    <property type="match status" value="1"/>
</dbReference>
<feature type="compositionally biased region" description="Polar residues" evidence="7">
    <location>
        <begin position="546"/>
        <end position="556"/>
    </location>
</feature>
<dbReference type="CDD" id="cd16991">
    <property type="entry name" value="ENTH_Ent1_Ent2"/>
    <property type="match status" value="1"/>
</dbReference>
<dbReference type="GO" id="GO:0030125">
    <property type="term" value="C:clathrin vesicle coat"/>
    <property type="evidence" value="ECO:0007669"/>
    <property type="project" value="TreeGrafter"/>
</dbReference>
<dbReference type="Gene3D" id="1.25.40.90">
    <property type="match status" value="1"/>
</dbReference>
<name>A0A1E3PLC2_9ASCO</name>
<dbReference type="InterPro" id="IPR008942">
    <property type="entry name" value="ENTH_VHS"/>
</dbReference>
<evidence type="ECO:0000259" key="8">
    <source>
        <dbReference type="PROSITE" id="PS50942"/>
    </source>
</evidence>
<feature type="compositionally biased region" description="Polar residues" evidence="7">
    <location>
        <begin position="160"/>
        <end position="172"/>
    </location>
</feature>
<sequence length="556" mass="63262">MSKLVRSIKNVASGYTTTQVKVRNATSNDMYGPTILEMEEISQLTYQNYELLEIMDMVDKRLNDKGKNWRHVMKSLVLLDYLLHCGSESVVLWCKDNIYIIKTLREFQYVDETGADHGKSIRIKAKEMTSLLLDDDKLRAERSDKKQWKKNLKHDAMPYSPNTGYGQQASSGRQNNLDNRRRERNRRYSQSNNNNETDEDLLRAIEESKLTAEQEKLRKLGDEGDDEDIRMAIMLSKEEEQQREMNQQASGLYTDIPPQSSNNPFDQYQQQPQQQFFMGEPIYQQVDVNGNPFELSNKQTTAPTGSQQGTYSVIGNGIQYASDTGLYNFQPQVQSPILLSQQQLQQQPAPLQPLKTGSNNPFAQNNLDTQSTSQIQTNNKPTLAQLQQTHQNYAQSSNLPQQYSPMGSLPMQNASANPIVPRKTGSKYDELNELLSSKDGLDTYGNAGELRLPAQHTKTEFVNNALQPQQTAGGSKNPFIGQQYTGVPSANNLQPSYTGYGFGNSINQEQSQPIQQQNTQQQYDQQQNQYSQQQYIQQQHHNNYQGKQQPPSLIDL</sequence>
<dbReference type="GO" id="GO:0006897">
    <property type="term" value="P:endocytosis"/>
    <property type="evidence" value="ECO:0007669"/>
    <property type="project" value="TreeGrafter"/>
</dbReference>
<dbReference type="OrthoDB" id="4033880at2759"/>
<keyword evidence="10" id="KW-1185">Reference proteome</keyword>
<comment type="similarity">
    <text evidence="3">Belongs to the epsin family.</text>
</comment>
<evidence type="ECO:0000256" key="3">
    <source>
        <dbReference type="ARBA" id="ARBA00010130"/>
    </source>
</evidence>
<accession>A0A1E3PLC2</accession>
<feature type="domain" description="ENTH" evidence="8">
    <location>
        <begin position="10"/>
        <end position="142"/>
    </location>
</feature>
<dbReference type="STRING" id="857566.A0A1E3PLC2"/>
<feature type="region of interest" description="Disordered" evidence="7">
    <location>
        <begin position="143"/>
        <end position="201"/>
    </location>
</feature>
<dbReference type="GO" id="GO:0007015">
    <property type="term" value="P:actin filament organization"/>
    <property type="evidence" value="ECO:0007669"/>
    <property type="project" value="TreeGrafter"/>
</dbReference>
<dbReference type="AlphaFoldDB" id="A0A1E3PLC2"/>
<feature type="region of interest" description="Disordered" evidence="7">
    <location>
        <begin position="468"/>
        <end position="556"/>
    </location>
</feature>